<gene>
    <name evidence="1" type="ORF">QYT958_LOCUS34461</name>
</gene>
<organism evidence="1 2">
    <name type="scientific">Rotaria socialis</name>
    <dbReference type="NCBI Taxonomy" id="392032"/>
    <lineage>
        <taxon>Eukaryota</taxon>
        <taxon>Metazoa</taxon>
        <taxon>Spiralia</taxon>
        <taxon>Gnathifera</taxon>
        <taxon>Rotifera</taxon>
        <taxon>Eurotatoria</taxon>
        <taxon>Bdelloidea</taxon>
        <taxon>Philodinida</taxon>
        <taxon>Philodinidae</taxon>
        <taxon>Rotaria</taxon>
    </lineage>
</organism>
<dbReference type="EMBL" id="CAJOBR010024802">
    <property type="protein sequence ID" value="CAF4963046.1"/>
    <property type="molecule type" value="Genomic_DNA"/>
</dbReference>
<reference evidence="1" key="1">
    <citation type="submission" date="2021-02" db="EMBL/GenBank/DDBJ databases">
        <authorList>
            <person name="Nowell W R."/>
        </authorList>
    </citation>
    <scope>NUCLEOTIDE SEQUENCE</scope>
</reference>
<comment type="caution">
    <text evidence="1">The sequence shown here is derived from an EMBL/GenBank/DDBJ whole genome shotgun (WGS) entry which is preliminary data.</text>
</comment>
<accession>A0A821Z1H3</accession>
<evidence type="ECO:0000313" key="1">
    <source>
        <dbReference type="EMBL" id="CAF4963046.1"/>
    </source>
</evidence>
<sequence length="30" mass="3322">MYDSQPLSVVEMANTNTIFLETTPTSTSSR</sequence>
<dbReference type="AlphaFoldDB" id="A0A821Z1H3"/>
<dbReference type="Proteomes" id="UP000663848">
    <property type="component" value="Unassembled WGS sequence"/>
</dbReference>
<protein>
    <submittedName>
        <fullName evidence="1">Uncharacterized protein</fullName>
    </submittedName>
</protein>
<evidence type="ECO:0000313" key="2">
    <source>
        <dbReference type="Proteomes" id="UP000663848"/>
    </source>
</evidence>
<name>A0A821Z1H3_9BILA</name>
<proteinExistence type="predicted"/>
<feature type="non-terminal residue" evidence="1">
    <location>
        <position position="30"/>
    </location>
</feature>